<gene>
    <name evidence="1" type="ORF">H7U35_14470</name>
</gene>
<reference evidence="1 2" key="1">
    <citation type="journal article" date="2021" name="Sci. Rep.">
        <title>The distribution of antibiotic resistance genes in chicken gut microbiota commensals.</title>
        <authorList>
            <person name="Juricova H."/>
            <person name="Matiasovicova J."/>
            <person name="Kubasova T."/>
            <person name="Cejkova D."/>
            <person name="Rychlik I."/>
        </authorList>
    </citation>
    <scope>NUCLEOTIDE SEQUENCE [LARGE SCALE GENOMIC DNA]</scope>
    <source>
        <strain evidence="1 2">An772</strain>
    </source>
</reference>
<keyword evidence="2" id="KW-1185">Reference proteome</keyword>
<dbReference type="Proteomes" id="UP000766986">
    <property type="component" value="Unassembled WGS sequence"/>
</dbReference>
<name>A0ABS2E457_9BACT</name>
<protein>
    <submittedName>
        <fullName evidence="1">Uncharacterized protein</fullName>
    </submittedName>
</protein>
<evidence type="ECO:0000313" key="1">
    <source>
        <dbReference type="EMBL" id="MBM6736399.1"/>
    </source>
</evidence>
<accession>A0ABS2E457</accession>
<evidence type="ECO:0000313" key="2">
    <source>
        <dbReference type="Proteomes" id="UP000766986"/>
    </source>
</evidence>
<proteinExistence type="predicted"/>
<organism evidence="1 2">
    <name type="scientific">Mediterranea massiliensis</name>
    <dbReference type="NCBI Taxonomy" id="1841865"/>
    <lineage>
        <taxon>Bacteria</taxon>
        <taxon>Pseudomonadati</taxon>
        <taxon>Bacteroidota</taxon>
        <taxon>Bacteroidia</taxon>
        <taxon>Bacteroidales</taxon>
        <taxon>Bacteroidaceae</taxon>
        <taxon>Mediterranea</taxon>
    </lineage>
</organism>
<dbReference type="EMBL" id="JACLYZ010000066">
    <property type="protein sequence ID" value="MBM6736399.1"/>
    <property type="molecule type" value="Genomic_DNA"/>
</dbReference>
<sequence>MKDNVVEDFHKLMADLDLLIKKYQGKTSIPKRLAYALCDISADFSFNENFYSKEEAIAIEDMGIQIMEKVCEFYQK</sequence>
<dbReference type="RefSeq" id="WP_205096552.1">
    <property type="nucleotide sequence ID" value="NZ_JACLYZ010000066.1"/>
</dbReference>
<comment type="caution">
    <text evidence="1">The sequence shown here is derived from an EMBL/GenBank/DDBJ whole genome shotgun (WGS) entry which is preliminary data.</text>
</comment>